<dbReference type="RefSeq" id="WP_078042817.1">
    <property type="nucleotide sequence ID" value="NZ_NHNI01000002.1"/>
</dbReference>
<gene>
    <name evidence="3" type="ORF">CBP51_18225</name>
</gene>
<sequence>MDNEQLKSNLTSSKHWFRLIFMLLFAAVLQLASIVMWALVITQFFFSLITGEDNQYLRRFGHSLSTYIYDVLKFLCYSSDEKPFPFADWPSGVADKEAPVEAAEVQAQAEAPTNAITDESTGNK</sequence>
<keyword evidence="2" id="KW-0472">Membrane</keyword>
<dbReference type="Proteomes" id="UP000216101">
    <property type="component" value="Unassembled WGS sequence"/>
</dbReference>
<feature type="compositionally biased region" description="Polar residues" evidence="1">
    <location>
        <begin position="114"/>
        <end position="124"/>
    </location>
</feature>
<comment type="caution">
    <text evidence="3">The sequence shown here is derived from an EMBL/GenBank/DDBJ whole genome shotgun (WGS) entry which is preliminary data.</text>
</comment>
<organism evidence="3 4">
    <name type="scientific">Cellvibrio mixtus</name>
    <dbReference type="NCBI Taxonomy" id="39650"/>
    <lineage>
        <taxon>Bacteria</taxon>
        <taxon>Pseudomonadati</taxon>
        <taxon>Pseudomonadota</taxon>
        <taxon>Gammaproteobacteria</taxon>
        <taxon>Cellvibrionales</taxon>
        <taxon>Cellvibrionaceae</taxon>
        <taxon>Cellvibrio</taxon>
    </lineage>
</organism>
<evidence type="ECO:0000313" key="3">
    <source>
        <dbReference type="EMBL" id="OZY85077.1"/>
    </source>
</evidence>
<evidence type="ECO:0000256" key="2">
    <source>
        <dbReference type="SAM" id="Phobius"/>
    </source>
</evidence>
<feature type="compositionally biased region" description="Low complexity" evidence="1">
    <location>
        <begin position="100"/>
        <end position="112"/>
    </location>
</feature>
<protein>
    <submittedName>
        <fullName evidence="3">Glucose-1-phosphate thymidylyltransferase</fullName>
    </submittedName>
</protein>
<keyword evidence="4" id="KW-1185">Reference proteome</keyword>
<dbReference type="AlphaFoldDB" id="A0A266Q5C4"/>
<evidence type="ECO:0000256" key="1">
    <source>
        <dbReference type="SAM" id="MobiDB-lite"/>
    </source>
</evidence>
<dbReference type="Pfam" id="PF14333">
    <property type="entry name" value="DUF4389"/>
    <property type="match status" value="1"/>
</dbReference>
<feature type="transmembrane region" description="Helical" evidence="2">
    <location>
        <begin position="20"/>
        <end position="49"/>
    </location>
</feature>
<reference evidence="4" key="1">
    <citation type="submission" date="2017-05" db="EMBL/GenBank/DDBJ databases">
        <authorList>
            <person name="Barney B.M."/>
        </authorList>
    </citation>
    <scope>NUCLEOTIDE SEQUENCE [LARGE SCALE GENOMIC DNA]</scope>
    <source>
        <strain evidence="4">PSBB022</strain>
    </source>
</reference>
<name>A0A266Q5C4_9GAMM</name>
<proteinExistence type="predicted"/>
<keyword evidence="3" id="KW-0808">Transferase</keyword>
<dbReference type="GO" id="GO:0016740">
    <property type="term" value="F:transferase activity"/>
    <property type="evidence" value="ECO:0007669"/>
    <property type="project" value="UniProtKB-KW"/>
</dbReference>
<dbReference type="InterPro" id="IPR025498">
    <property type="entry name" value="DUF4389"/>
</dbReference>
<evidence type="ECO:0000313" key="4">
    <source>
        <dbReference type="Proteomes" id="UP000216101"/>
    </source>
</evidence>
<feature type="region of interest" description="Disordered" evidence="1">
    <location>
        <begin position="97"/>
        <end position="124"/>
    </location>
</feature>
<accession>A0A266Q5C4</accession>
<keyword evidence="2" id="KW-1133">Transmembrane helix</keyword>
<dbReference type="EMBL" id="NHNI01000002">
    <property type="protein sequence ID" value="OZY85077.1"/>
    <property type="molecule type" value="Genomic_DNA"/>
</dbReference>
<keyword evidence="2" id="KW-0812">Transmembrane</keyword>